<feature type="region of interest" description="Disordered" evidence="1">
    <location>
        <begin position="1"/>
        <end position="90"/>
    </location>
</feature>
<comment type="caution">
    <text evidence="2">The sequence shown here is derived from an EMBL/GenBank/DDBJ whole genome shotgun (WGS) entry which is preliminary data.</text>
</comment>
<organism evidence="2 3">
    <name type="scientific">Phytophthora fragariaefolia</name>
    <dbReference type="NCBI Taxonomy" id="1490495"/>
    <lineage>
        <taxon>Eukaryota</taxon>
        <taxon>Sar</taxon>
        <taxon>Stramenopiles</taxon>
        <taxon>Oomycota</taxon>
        <taxon>Peronosporomycetes</taxon>
        <taxon>Peronosporales</taxon>
        <taxon>Peronosporaceae</taxon>
        <taxon>Phytophthora</taxon>
    </lineage>
</organism>
<gene>
    <name evidence="2" type="ORF">Pfra01_000430500</name>
</gene>
<keyword evidence="3" id="KW-1185">Reference proteome</keyword>
<evidence type="ECO:0000313" key="3">
    <source>
        <dbReference type="Proteomes" id="UP001165121"/>
    </source>
</evidence>
<dbReference type="OrthoDB" id="127590at2759"/>
<evidence type="ECO:0000313" key="2">
    <source>
        <dbReference type="EMBL" id="GMF24878.1"/>
    </source>
</evidence>
<reference evidence="2" key="1">
    <citation type="submission" date="2023-04" db="EMBL/GenBank/DDBJ databases">
        <title>Phytophthora fragariaefolia NBRC 109709.</title>
        <authorList>
            <person name="Ichikawa N."/>
            <person name="Sato H."/>
            <person name="Tonouchi N."/>
        </authorList>
    </citation>
    <scope>NUCLEOTIDE SEQUENCE</scope>
    <source>
        <strain evidence="2">NBRC 109709</strain>
    </source>
</reference>
<proteinExistence type="predicted"/>
<dbReference type="EMBL" id="BSXT01000341">
    <property type="protein sequence ID" value="GMF24878.1"/>
    <property type="molecule type" value="Genomic_DNA"/>
</dbReference>
<feature type="compositionally biased region" description="Polar residues" evidence="1">
    <location>
        <begin position="69"/>
        <end position="83"/>
    </location>
</feature>
<protein>
    <submittedName>
        <fullName evidence="2">Unnamed protein product</fullName>
    </submittedName>
</protein>
<evidence type="ECO:0000256" key="1">
    <source>
        <dbReference type="SAM" id="MobiDB-lite"/>
    </source>
</evidence>
<dbReference type="Proteomes" id="UP001165121">
    <property type="component" value="Unassembled WGS sequence"/>
</dbReference>
<name>A0A9W6X035_9STRA</name>
<dbReference type="AlphaFoldDB" id="A0A9W6X035"/>
<sequence>MSYVQPLGGGAVARGLPRSVDADPAAPQPIAGKREATDDAVASPRGAVDPSDQQRPGRQGNPAGGAPQTPMSFPSGGSLSTLPDTGYAHGTDVSLEYVPLRSGDSPARRATPEAAAVLPQSPFPRPGAVAELSQSPSQLLLLVLDVGRLGYCCCDDIDSLHQGLDWD</sequence>
<accession>A0A9W6X035</accession>